<sequence>MGNAEAGWFDDGSGRQRWWDGAQWTEHYADMSGSTVELHTSSTVAVASHAAGWYDDGRGRLRWWDGTQWGQQTQFIEEPHSFAGITVAGSWIFLGEMSQPIGGAMASFETAGDIGERSTLTRAAAGGLLFGPAGMITGAMFKKKVDRREFYISIDGPEQFWVAPVNPNLGLQARQFVAWVNSVSRHYFRR</sequence>
<dbReference type="EMBL" id="JBHTII010000002">
    <property type="protein sequence ID" value="MFD0791839.1"/>
    <property type="molecule type" value="Genomic_DNA"/>
</dbReference>
<dbReference type="InterPro" id="IPR018929">
    <property type="entry name" value="DUF2510"/>
</dbReference>
<protein>
    <submittedName>
        <fullName evidence="2">DUF2510 domain-containing protein</fullName>
    </submittedName>
</protein>
<keyword evidence="3" id="KW-1185">Reference proteome</keyword>
<name>A0ABW3ANJ8_9MICO</name>
<proteinExistence type="predicted"/>
<comment type="caution">
    <text evidence="2">The sequence shown here is derived from an EMBL/GenBank/DDBJ whole genome shotgun (WGS) entry which is preliminary data.</text>
</comment>
<evidence type="ECO:0000313" key="3">
    <source>
        <dbReference type="Proteomes" id="UP001597055"/>
    </source>
</evidence>
<reference evidence="3" key="1">
    <citation type="journal article" date="2019" name="Int. J. Syst. Evol. Microbiol.">
        <title>The Global Catalogue of Microorganisms (GCM) 10K type strain sequencing project: providing services to taxonomists for standard genome sequencing and annotation.</title>
        <authorList>
            <consortium name="The Broad Institute Genomics Platform"/>
            <consortium name="The Broad Institute Genome Sequencing Center for Infectious Disease"/>
            <person name="Wu L."/>
            <person name="Ma J."/>
        </authorList>
    </citation>
    <scope>NUCLEOTIDE SEQUENCE [LARGE SCALE GENOMIC DNA]</scope>
    <source>
        <strain evidence="3">CCUG 54523</strain>
    </source>
</reference>
<accession>A0ABW3ANJ8</accession>
<evidence type="ECO:0000313" key="2">
    <source>
        <dbReference type="EMBL" id="MFD0791839.1"/>
    </source>
</evidence>
<dbReference type="Proteomes" id="UP001597055">
    <property type="component" value="Unassembled WGS sequence"/>
</dbReference>
<organism evidence="2 3">
    <name type="scientific">Microbacterium insulae</name>
    <dbReference type="NCBI Taxonomy" id="483014"/>
    <lineage>
        <taxon>Bacteria</taxon>
        <taxon>Bacillati</taxon>
        <taxon>Actinomycetota</taxon>
        <taxon>Actinomycetes</taxon>
        <taxon>Micrococcales</taxon>
        <taxon>Microbacteriaceae</taxon>
        <taxon>Microbacterium</taxon>
    </lineage>
</organism>
<feature type="domain" description="DUF2510" evidence="1">
    <location>
        <begin position="51"/>
        <end position="76"/>
    </location>
</feature>
<evidence type="ECO:0000259" key="1">
    <source>
        <dbReference type="Pfam" id="PF10708"/>
    </source>
</evidence>
<dbReference type="RefSeq" id="WP_204979569.1">
    <property type="nucleotide sequence ID" value="NZ_JBHTII010000002.1"/>
</dbReference>
<feature type="domain" description="DUF2510" evidence="1">
    <location>
        <begin position="6"/>
        <end position="30"/>
    </location>
</feature>
<dbReference type="Pfam" id="PF10708">
    <property type="entry name" value="DUF2510"/>
    <property type="match status" value="2"/>
</dbReference>
<gene>
    <name evidence="2" type="ORF">ACFQ0P_15690</name>
</gene>